<sequence length="322" mass="36211">MKTSKTILDFIKTNKQVTGQELAEHLGITARAVRKQLSTLLKVGALTKKGHPPVVYYQINDKITLTVKSLPIKISKIIDKNYLFITPSGKKLNGVSGFFAWCQKQKLPFEKTASEYINMIKKFSKYKKNGLIDGMSKIKGTYKKVFLDNLYYLDFYNIDRFGKTKLGQLLLYAKQSQQEPLITDLINDIAPNIKKLIEEKNITSVGFIPPTVKRQVQFMTVIQKKLKLKTRIINIKKIKTDVAVPQKSLSKLSDRIENASHSIVVSDNSWHDNILLIDDAVGSGSTLNETARQIKEKGICNGKIIGLAITGSFKGFDVISEV</sequence>
<dbReference type="AlphaFoldDB" id="A0A1F5FW60"/>
<dbReference type="CDD" id="cd06223">
    <property type="entry name" value="PRTases_typeI"/>
    <property type="match status" value="1"/>
</dbReference>
<protein>
    <recommendedName>
        <fullName evidence="1">Helix-turn-helix type 11 domain-containing protein</fullName>
    </recommendedName>
</protein>
<dbReference type="InterPro" id="IPR013196">
    <property type="entry name" value="HTH_11"/>
</dbReference>
<comment type="caution">
    <text evidence="2">The sequence shown here is derived from an EMBL/GenBank/DDBJ whole genome shotgun (WGS) entry which is preliminary data.</text>
</comment>
<evidence type="ECO:0000259" key="1">
    <source>
        <dbReference type="Pfam" id="PF08279"/>
    </source>
</evidence>
<dbReference type="InterPro" id="IPR029057">
    <property type="entry name" value="PRTase-like"/>
</dbReference>
<dbReference type="EMBL" id="MFAQ01000007">
    <property type="protein sequence ID" value="OGD83857.1"/>
    <property type="molecule type" value="Genomic_DNA"/>
</dbReference>
<dbReference type="InterPro" id="IPR036388">
    <property type="entry name" value="WH-like_DNA-bd_sf"/>
</dbReference>
<dbReference type="Proteomes" id="UP000179237">
    <property type="component" value="Unassembled WGS sequence"/>
</dbReference>
<gene>
    <name evidence="2" type="ORF">A2572_02720</name>
</gene>
<reference evidence="2 3" key="1">
    <citation type="journal article" date="2016" name="Nat. Commun.">
        <title>Thousands of microbial genomes shed light on interconnected biogeochemical processes in an aquifer system.</title>
        <authorList>
            <person name="Anantharaman K."/>
            <person name="Brown C.T."/>
            <person name="Hug L.A."/>
            <person name="Sharon I."/>
            <person name="Castelle C.J."/>
            <person name="Probst A.J."/>
            <person name="Thomas B.C."/>
            <person name="Singh A."/>
            <person name="Wilkins M.J."/>
            <person name="Karaoz U."/>
            <person name="Brodie E.L."/>
            <person name="Williams K.H."/>
            <person name="Hubbard S.S."/>
            <person name="Banfield J.F."/>
        </authorList>
    </citation>
    <scope>NUCLEOTIDE SEQUENCE [LARGE SCALE GENOMIC DNA]</scope>
</reference>
<feature type="domain" description="Helix-turn-helix type 11" evidence="1">
    <location>
        <begin position="5"/>
        <end position="44"/>
    </location>
</feature>
<dbReference type="Gene3D" id="1.10.10.10">
    <property type="entry name" value="Winged helix-like DNA-binding domain superfamily/Winged helix DNA-binding domain"/>
    <property type="match status" value="1"/>
</dbReference>
<dbReference type="InterPro" id="IPR036390">
    <property type="entry name" value="WH_DNA-bd_sf"/>
</dbReference>
<evidence type="ECO:0000313" key="2">
    <source>
        <dbReference type="EMBL" id="OGD83857.1"/>
    </source>
</evidence>
<dbReference type="InterPro" id="IPR000836">
    <property type="entry name" value="PRTase_dom"/>
</dbReference>
<dbReference type="SUPFAM" id="SSF46785">
    <property type="entry name" value="Winged helix' DNA-binding domain"/>
    <property type="match status" value="1"/>
</dbReference>
<proteinExistence type="predicted"/>
<organism evidence="2 3">
    <name type="scientific">Candidatus Collierbacteria bacterium RIFOXYD1_FULL_40_9</name>
    <dbReference type="NCBI Taxonomy" id="1817731"/>
    <lineage>
        <taxon>Bacteria</taxon>
        <taxon>Candidatus Collieribacteriota</taxon>
    </lineage>
</organism>
<dbReference type="SUPFAM" id="SSF53271">
    <property type="entry name" value="PRTase-like"/>
    <property type="match status" value="1"/>
</dbReference>
<evidence type="ECO:0000313" key="3">
    <source>
        <dbReference type="Proteomes" id="UP000179237"/>
    </source>
</evidence>
<name>A0A1F5FW60_9BACT</name>
<dbReference type="Pfam" id="PF08279">
    <property type="entry name" value="HTH_11"/>
    <property type="match status" value="1"/>
</dbReference>
<dbReference type="Gene3D" id="3.40.50.2020">
    <property type="match status" value="1"/>
</dbReference>
<dbReference type="CDD" id="cd00090">
    <property type="entry name" value="HTH_ARSR"/>
    <property type="match status" value="1"/>
</dbReference>
<accession>A0A1F5FW60</accession>
<dbReference type="InterPro" id="IPR011991">
    <property type="entry name" value="ArsR-like_HTH"/>
</dbReference>